<protein>
    <submittedName>
        <fullName evidence="1">Uncharacterized protein</fullName>
    </submittedName>
</protein>
<gene>
    <name evidence="1" type="ORF">M0220_12345</name>
</gene>
<reference evidence="1" key="1">
    <citation type="submission" date="2022-05" db="EMBL/GenBank/DDBJ databases">
        <title>Complete sequence of a novel PHA-producing Halomonas strain.</title>
        <authorList>
            <person name="Zheng Z."/>
        </authorList>
    </citation>
    <scope>NUCLEOTIDE SEQUENCE</scope>
    <source>
        <strain evidence="1">ZZQ-149</strain>
    </source>
</reference>
<dbReference type="EMBL" id="CP096973">
    <property type="protein sequence ID" value="UYO73666.1"/>
    <property type="molecule type" value="Genomic_DNA"/>
</dbReference>
<dbReference type="RefSeq" id="WP_030073504.1">
    <property type="nucleotide sequence ID" value="NZ_CP096973.1"/>
</dbReference>
<evidence type="ECO:0000313" key="1">
    <source>
        <dbReference type="EMBL" id="UYO73666.1"/>
    </source>
</evidence>
<name>A0AA46TNK6_9GAMM</name>
<sequence>MQHFEAKEHTPGRLHTLFADPYRAFDNDTDERQLHIRVMLHILFAQPLQQSPMTLRVIHGWENGSFEPSELKHIDYPLTSLEDLHRVTNEFSQASQQRQPLPAEDTSLLTAPLAKLFAQAEEAEGRIITEATRNIPARWPALPGGLAIYTLFKMYHRLVYGEDDNYRCSQCETPEGLQELHEFHIEEGEFALLTPPAHYKKIVPTMLILHAGQLGPIEQLIRESLPLFPDR</sequence>
<accession>A0AA46TNK6</accession>
<organism evidence="1 2">
    <name type="scientific">Halomonas qinghailakensis</name>
    <dbReference type="NCBI Taxonomy" id="2937790"/>
    <lineage>
        <taxon>Bacteria</taxon>
        <taxon>Pseudomonadati</taxon>
        <taxon>Pseudomonadota</taxon>
        <taxon>Gammaproteobacteria</taxon>
        <taxon>Oceanospirillales</taxon>
        <taxon>Halomonadaceae</taxon>
        <taxon>Halomonas</taxon>
    </lineage>
</organism>
<proteinExistence type="predicted"/>
<dbReference type="AlphaFoldDB" id="A0AA46TNK6"/>
<evidence type="ECO:0000313" key="2">
    <source>
        <dbReference type="Proteomes" id="UP001164935"/>
    </source>
</evidence>
<dbReference type="KEGG" id="hqn:M0220_12345"/>
<dbReference type="Proteomes" id="UP001164935">
    <property type="component" value="Chromosome"/>
</dbReference>
<keyword evidence="2" id="KW-1185">Reference proteome</keyword>